<dbReference type="Pfam" id="PF01370">
    <property type="entry name" value="Epimerase"/>
    <property type="match status" value="1"/>
</dbReference>
<accession>A0A1G8WQK6</accession>
<dbReference type="PANTHER" id="PTHR48079:SF6">
    <property type="entry name" value="NAD(P)-BINDING DOMAIN-CONTAINING PROTEIN-RELATED"/>
    <property type="match status" value="1"/>
</dbReference>
<evidence type="ECO:0000313" key="2">
    <source>
        <dbReference type="EMBL" id="SDJ80659.1"/>
    </source>
</evidence>
<name>A0A1G8WQK6_9FLAO</name>
<dbReference type="PANTHER" id="PTHR48079">
    <property type="entry name" value="PROTEIN YEEZ"/>
    <property type="match status" value="1"/>
</dbReference>
<dbReference type="GO" id="GO:0005737">
    <property type="term" value="C:cytoplasm"/>
    <property type="evidence" value="ECO:0007669"/>
    <property type="project" value="TreeGrafter"/>
</dbReference>
<dbReference type="Proteomes" id="UP000199580">
    <property type="component" value="Unassembled WGS sequence"/>
</dbReference>
<dbReference type="RefSeq" id="WP_091394317.1">
    <property type="nucleotide sequence ID" value="NZ_BKAI01000004.1"/>
</dbReference>
<keyword evidence="3" id="KW-1185">Reference proteome</keyword>
<dbReference type="OrthoDB" id="9807212at2"/>
<evidence type="ECO:0000259" key="1">
    <source>
        <dbReference type="Pfam" id="PF01370"/>
    </source>
</evidence>
<dbReference type="InterPro" id="IPR001509">
    <property type="entry name" value="Epimerase_deHydtase"/>
</dbReference>
<organism evidence="2 3">
    <name type="scientific">Flavobacterium noncentrifugens</name>
    <dbReference type="NCBI Taxonomy" id="1128970"/>
    <lineage>
        <taxon>Bacteria</taxon>
        <taxon>Pseudomonadati</taxon>
        <taxon>Bacteroidota</taxon>
        <taxon>Flavobacteriia</taxon>
        <taxon>Flavobacteriales</taxon>
        <taxon>Flavobacteriaceae</taxon>
        <taxon>Flavobacterium</taxon>
    </lineage>
</organism>
<protein>
    <submittedName>
        <fullName evidence="2">Nucleoside-diphosphate-sugar epimerase</fullName>
    </submittedName>
</protein>
<dbReference type="Gene3D" id="3.40.50.720">
    <property type="entry name" value="NAD(P)-binding Rossmann-like Domain"/>
    <property type="match status" value="1"/>
</dbReference>
<dbReference type="STRING" id="1128970.SAMN04487935_1919"/>
<evidence type="ECO:0000313" key="3">
    <source>
        <dbReference type="Proteomes" id="UP000199580"/>
    </source>
</evidence>
<dbReference type="EMBL" id="FNEZ01000002">
    <property type="protein sequence ID" value="SDJ80659.1"/>
    <property type="molecule type" value="Genomic_DNA"/>
</dbReference>
<sequence>MKVFVTGATGFIGSAIVTELIANGHQVLGLTRSESGAAALLAAGAEVHFGDLEDIDSLREGAAKSDGIIHTAFNHDFSKFKDSTENDRKIIEALGNELLGSNRPLIVTSGIGIIRTEGKLITEDDRAKNSANPRVATEEAVDAVAAKGVRVAVVRLPPSVHDNGDHGFIPMLINIAKEKGISAYKNEGNNRWPAVHRLDAARLFRLALEKNAEPGTRFHAVGDEGVLFRDIAAVVGKRLNIPVESKTAEDADAYFGWFAHFAAMDCPASYEQTRKMLGWTAQHPDLLADIDREGYFDTIFKKQ</sequence>
<feature type="domain" description="NAD-dependent epimerase/dehydratase" evidence="1">
    <location>
        <begin position="3"/>
        <end position="73"/>
    </location>
</feature>
<dbReference type="SUPFAM" id="SSF51735">
    <property type="entry name" value="NAD(P)-binding Rossmann-fold domains"/>
    <property type="match status" value="1"/>
</dbReference>
<reference evidence="2 3" key="1">
    <citation type="submission" date="2016-10" db="EMBL/GenBank/DDBJ databases">
        <authorList>
            <person name="de Groot N.N."/>
        </authorList>
    </citation>
    <scope>NUCLEOTIDE SEQUENCE [LARGE SCALE GENOMIC DNA]</scope>
    <source>
        <strain evidence="2 3">CGMCC 1.10076</strain>
    </source>
</reference>
<dbReference type="GO" id="GO:0004029">
    <property type="term" value="F:aldehyde dehydrogenase (NAD+) activity"/>
    <property type="evidence" value="ECO:0007669"/>
    <property type="project" value="TreeGrafter"/>
</dbReference>
<proteinExistence type="predicted"/>
<dbReference type="InterPro" id="IPR051783">
    <property type="entry name" value="NAD(P)-dependent_oxidoreduct"/>
</dbReference>
<gene>
    <name evidence="2" type="ORF">SAMN04487935_1919</name>
</gene>
<dbReference type="AlphaFoldDB" id="A0A1G8WQK6"/>
<dbReference type="CDD" id="cd05262">
    <property type="entry name" value="SDR_a7"/>
    <property type="match status" value="1"/>
</dbReference>
<dbReference type="InterPro" id="IPR036291">
    <property type="entry name" value="NAD(P)-bd_dom_sf"/>
</dbReference>